<evidence type="ECO:0000256" key="1">
    <source>
        <dbReference type="ARBA" id="ARBA00022603"/>
    </source>
</evidence>
<dbReference type="GO" id="GO:0005829">
    <property type="term" value="C:cytosol"/>
    <property type="evidence" value="ECO:0007669"/>
    <property type="project" value="TreeGrafter"/>
</dbReference>
<comment type="caution">
    <text evidence="5">Lacks conserved residue(s) required for the propagation of feature annotation.</text>
</comment>
<comment type="similarity">
    <text evidence="5">Belongs to the class I-like SAM-binding methyltransferase superfamily. rRNA adenine N(6)-methyltransferase family.</text>
</comment>
<keyword evidence="1 5" id="KW-0489">Methyltransferase</keyword>
<dbReference type="InterPro" id="IPR023165">
    <property type="entry name" value="rRNA_Ade_diMease-like_C"/>
</dbReference>
<evidence type="ECO:0000256" key="5">
    <source>
        <dbReference type="PROSITE-ProRule" id="PRU01026"/>
    </source>
</evidence>
<comment type="caution">
    <text evidence="6">The sequence shown here is derived from an EMBL/GenBank/DDBJ whole genome shotgun (WGS) entry which is preliminary data.</text>
</comment>
<dbReference type="GO" id="GO:0000179">
    <property type="term" value="F:rRNA (adenine-N6,N6-)-dimethyltransferase activity"/>
    <property type="evidence" value="ECO:0007669"/>
    <property type="project" value="UniProtKB-UniRule"/>
</dbReference>
<name>K1YVM3_9BACT</name>
<protein>
    <recommendedName>
        <fullName evidence="7">Ribosomal RNA small subunit methyltransferase A</fullName>
    </recommendedName>
</protein>
<reference evidence="6" key="1">
    <citation type="journal article" date="2012" name="Science">
        <title>Fermentation, hydrogen, and sulfur metabolism in multiple uncultivated bacterial phyla.</title>
        <authorList>
            <person name="Wrighton K.C."/>
            <person name="Thomas B.C."/>
            <person name="Sharon I."/>
            <person name="Miller C.S."/>
            <person name="Castelle C.J."/>
            <person name="VerBerkmoes N.C."/>
            <person name="Wilkins M.J."/>
            <person name="Hettich R.L."/>
            <person name="Lipton M.S."/>
            <person name="Williams K.H."/>
            <person name="Long P.E."/>
            <person name="Banfield J.F."/>
        </authorList>
    </citation>
    <scope>NUCLEOTIDE SEQUENCE [LARGE SCALE GENOMIC DNA]</scope>
</reference>
<keyword evidence="4 5" id="KW-0694">RNA-binding</keyword>
<dbReference type="PANTHER" id="PTHR11727">
    <property type="entry name" value="DIMETHYLADENOSINE TRANSFERASE"/>
    <property type="match status" value="1"/>
</dbReference>
<evidence type="ECO:0000256" key="2">
    <source>
        <dbReference type="ARBA" id="ARBA00022679"/>
    </source>
</evidence>
<dbReference type="PROSITE" id="PS51689">
    <property type="entry name" value="SAM_RNA_A_N6_MT"/>
    <property type="match status" value="1"/>
</dbReference>
<dbReference type="Pfam" id="PF00398">
    <property type="entry name" value="RrnaAD"/>
    <property type="match status" value="1"/>
</dbReference>
<dbReference type="GO" id="GO:0003723">
    <property type="term" value="F:RNA binding"/>
    <property type="evidence" value="ECO:0007669"/>
    <property type="project" value="UniProtKB-UniRule"/>
</dbReference>
<evidence type="ECO:0008006" key="7">
    <source>
        <dbReference type="Google" id="ProtNLM"/>
    </source>
</evidence>
<proteinExistence type="inferred from homology"/>
<evidence type="ECO:0000256" key="3">
    <source>
        <dbReference type="ARBA" id="ARBA00022691"/>
    </source>
</evidence>
<dbReference type="InterPro" id="IPR001737">
    <property type="entry name" value="KsgA/Erm"/>
</dbReference>
<evidence type="ECO:0000313" key="6">
    <source>
        <dbReference type="EMBL" id="EKD29314.1"/>
    </source>
</evidence>
<sequence>MQKEVGDKILRKKGYNNSYLSLALEFSCEAIKEVCPVEKENFIPAPKIDSSVLSFERKEQYNTLEAKQFLRITSAGFSAPRKKLLSNLANTLHAPKEDLLKTFEWLGILETARAEELGIEKWKELIKKLENKKI</sequence>
<dbReference type="EMBL" id="AMFJ01034445">
    <property type="protein sequence ID" value="EKD29314.1"/>
    <property type="molecule type" value="Genomic_DNA"/>
</dbReference>
<dbReference type="Gene3D" id="3.40.50.150">
    <property type="entry name" value="Vaccinia Virus protein VP39"/>
    <property type="match status" value="1"/>
</dbReference>
<dbReference type="SUPFAM" id="SSF53335">
    <property type="entry name" value="S-adenosyl-L-methionine-dependent methyltransferases"/>
    <property type="match status" value="1"/>
</dbReference>
<gene>
    <name evidence="6" type="ORF">ACD_78C00445G0001</name>
</gene>
<organism evidence="6">
    <name type="scientific">uncultured bacterium</name>
    <name type="common">gcode 4</name>
    <dbReference type="NCBI Taxonomy" id="1234023"/>
    <lineage>
        <taxon>Bacteria</taxon>
        <taxon>environmental samples</taxon>
    </lineage>
</organism>
<dbReference type="InterPro" id="IPR029063">
    <property type="entry name" value="SAM-dependent_MTases_sf"/>
</dbReference>
<accession>K1YVM3</accession>
<keyword evidence="3 5" id="KW-0949">S-adenosyl-L-methionine</keyword>
<evidence type="ECO:0000256" key="4">
    <source>
        <dbReference type="ARBA" id="ARBA00022884"/>
    </source>
</evidence>
<dbReference type="Gene3D" id="1.10.8.100">
    <property type="entry name" value="Ribosomal RNA adenine dimethylase-like, domain 2"/>
    <property type="match status" value="1"/>
</dbReference>
<feature type="binding site" evidence="5">
    <location>
        <position position="1"/>
    </location>
    <ligand>
        <name>S-adenosyl-L-methionine</name>
        <dbReference type="ChEBI" id="CHEBI:59789"/>
    </ligand>
</feature>
<keyword evidence="2 5" id="KW-0808">Transferase</keyword>
<dbReference type="AlphaFoldDB" id="K1YVM3"/>
<dbReference type="PANTHER" id="PTHR11727:SF7">
    <property type="entry name" value="DIMETHYLADENOSINE TRANSFERASE-RELATED"/>
    <property type="match status" value="1"/>
</dbReference>